<protein>
    <recommendedName>
        <fullName evidence="4">Tautomerase</fullName>
        <ecNumber evidence="4">5.3.2.-</ecNumber>
    </recommendedName>
</protein>
<dbReference type="NCBIfam" id="TIGR00013">
    <property type="entry name" value="taut"/>
    <property type="match status" value="1"/>
</dbReference>
<evidence type="ECO:0000256" key="3">
    <source>
        <dbReference type="PIRSR" id="PIRSR618191-1"/>
    </source>
</evidence>
<comment type="caution">
    <text evidence="6">The sequence shown here is derived from an EMBL/GenBank/DDBJ whole genome shotgun (WGS) entry which is preliminary data.</text>
</comment>
<dbReference type="RefSeq" id="WP_121937837.1">
    <property type="nucleotide sequence ID" value="NZ_REFR01000010.1"/>
</dbReference>
<evidence type="ECO:0000256" key="1">
    <source>
        <dbReference type="ARBA" id="ARBA00006723"/>
    </source>
</evidence>
<dbReference type="PANTHER" id="PTHR35530:SF1">
    <property type="entry name" value="2-HYDROXYMUCONATE TAUTOMERASE"/>
    <property type="match status" value="1"/>
</dbReference>
<dbReference type="InterPro" id="IPR004370">
    <property type="entry name" value="4-OT-like_dom"/>
</dbReference>
<dbReference type="Gene3D" id="3.30.429.10">
    <property type="entry name" value="Macrophage Migration Inhibitory Factor"/>
    <property type="match status" value="1"/>
</dbReference>
<dbReference type="InterPro" id="IPR014347">
    <property type="entry name" value="Tautomerase/MIF_sf"/>
</dbReference>
<dbReference type="PANTHER" id="PTHR35530">
    <property type="entry name" value="TAUTOMERASE-RELATED"/>
    <property type="match status" value="1"/>
</dbReference>
<dbReference type="SUPFAM" id="SSF55331">
    <property type="entry name" value="Tautomerase/MIF"/>
    <property type="match status" value="1"/>
</dbReference>
<feature type="active site" description="Proton acceptor; via imino nitrogen" evidence="3">
    <location>
        <position position="2"/>
    </location>
</feature>
<dbReference type="Proteomes" id="UP000271227">
    <property type="component" value="Unassembled WGS sequence"/>
</dbReference>
<accession>A0A3M0CXA0</accession>
<evidence type="ECO:0000313" key="6">
    <source>
        <dbReference type="EMBL" id="RMB08473.1"/>
    </source>
</evidence>
<dbReference type="InParanoid" id="A0A3M0CXA0"/>
<evidence type="ECO:0000259" key="5">
    <source>
        <dbReference type="Pfam" id="PF01361"/>
    </source>
</evidence>
<reference evidence="6 7" key="1">
    <citation type="submission" date="2018-10" db="EMBL/GenBank/DDBJ databases">
        <title>Genomic Encyclopedia of Archaeal and Bacterial Type Strains, Phase II (KMG-II): from individual species to whole genera.</title>
        <authorList>
            <person name="Goeker M."/>
        </authorList>
    </citation>
    <scope>NUCLEOTIDE SEQUENCE [LARGE SCALE GENOMIC DNA]</scope>
    <source>
        <strain evidence="6 7">DSM 25217</strain>
    </source>
</reference>
<evidence type="ECO:0000256" key="4">
    <source>
        <dbReference type="RuleBase" id="RU362032"/>
    </source>
</evidence>
<dbReference type="OrthoDB" id="9799841at2"/>
<dbReference type="AlphaFoldDB" id="A0A3M0CXA0"/>
<keyword evidence="7" id="KW-1185">Reference proteome</keyword>
<evidence type="ECO:0000256" key="2">
    <source>
        <dbReference type="ARBA" id="ARBA00023235"/>
    </source>
</evidence>
<dbReference type="Pfam" id="PF01361">
    <property type="entry name" value="Tautomerase"/>
    <property type="match status" value="1"/>
</dbReference>
<feature type="domain" description="4-oxalocrotonate tautomerase-like" evidence="5">
    <location>
        <begin position="2"/>
        <end position="57"/>
    </location>
</feature>
<name>A0A3M0CXA0_9PROT</name>
<comment type="similarity">
    <text evidence="1 4">Belongs to the 4-oxalocrotonate tautomerase family.</text>
</comment>
<dbReference type="EMBL" id="REFR01000010">
    <property type="protein sequence ID" value="RMB08473.1"/>
    <property type="molecule type" value="Genomic_DNA"/>
</dbReference>
<evidence type="ECO:0000313" key="7">
    <source>
        <dbReference type="Proteomes" id="UP000271227"/>
    </source>
</evidence>
<dbReference type="InterPro" id="IPR018191">
    <property type="entry name" value="4-OT"/>
</dbReference>
<dbReference type="GO" id="GO:0016853">
    <property type="term" value="F:isomerase activity"/>
    <property type="evidence" value="ECO:0007669"/>
    <property type="project" value="UniProtKB-UniRule"/>
</dbReference>
<sequence>MPYVRVEITRGATRDQKKQLVGDITDSLVGRLGKKPEHIHIVIDEVDEDNWGFAGMLTTDWRKQQS</sequence>
<proteinExistence type="inferred from homology"/>
<gene>
    <name evidence="6" type="ORF">BXY39_1106</name>
</gene>
<keyword evidence="2 4" id="KW-0413">Isomerase</keyword>
<organism evidence="6 7">
    <name type="scientific">Eilatimonas milleporae</name>
    <dbReference type="NCBI Taxonomy" id="911205"/>
    <lineage>
        <taxon>Bacteria</taxon>
        <taxon>Pseudomonadati</taxon>
        <taxon>Pseudomonadota</taxon>
        <taxon>Alphaproteobacteria</taxon>
        <taxon>Kordiimonadales</taxon>
        <taxon>Kordiimonadaceae</taxon>
        <taxon>Eilatimonas</taxon>
    </lineage>
</organism>
<dbReference type="EC" id="5.3.2.-" evidence="4"/>